<reference evidence="1" key="1">
    <citation type="journal article" date="2021" name="IMA Fungus">
        <title>Genomic characterization of three marine fungi, including Emericellopsis atlantica sp. nov. with signatures of a generalist lifestyle and marine biomass degradation.</title>
        <authorList>
            <person name="Hagestad O.C."/>
            <person name="Hou L."/>
            <person name="Andersen J.H."/>
            <person name="Hansen E.H."/>
            <person name="Altermark B."/>
            <person name="Li C."/>
            <person name="Kuhnert E."/>
            <person name="Cox R.J."/>
            <person name="Crous P.W."/>
            <person name="Spatafora J.W."/>
            <person name="Lail K."/>
            <person name="Amirebrahimi M."/>
            <person name="Lipzen A."/>
            <person name="Pangilinan J."/>
            <person name="Andreopoulos W."/>
            <person name="Hayes R.D."/>
            <person name="Ng V."/>
            <person name="Grigoriev I.V."/>
            <person name="Jackson S.A."/>
            <person name="Sutton T.D.S."/>
            <person name="Dobson A.D.W."/>
            <person name="Rama T."/>
        </authorList>
    </citation>
    <scope>NUCLEOTIDE SEQUENCE</scope>
    <source>
        <strain evidence="1">TRa018bII</strain>
    </source>
</reference>
<organism evidence="1 2">
    <name type="scientific">Amylocarpus encephaloides</name>
    <dbReference type="NCBI Taxonomy" id="45428"/>
    <lineage>
        <taxon>Eukaryota</taxon>
        <taxon>Fungi</taxon>
        <taxon>Dikarya</taxon>
        <taxon>Ascomycota</taxon>
        <taxon>Pezizomycotina</taxon>
        <taxon>Leotiomycetes</taxon>
        <taxon>Helotiales</taxon>
        <taxon>Helotiales incertae sedis</taxon>
        <taxon>Amylocarpus</taxon>
    </lineage>
</organism>
<sequence length="188" mass="21586">MLAWTTEHSYTDIQYPTSLQDSQAHEYFRSRRWRVTDPDLGVSWLMDIGHSNIQSITKLWVRTGCGLREDTRNGETRSLANGDEWLTFFGTLADQATRIRELVLDFDFDMYPTRLGAGDNIALIRVVARLKNLRHIRLNGGYAKGWVTYLKIATDAMVVEEKYLPGNIGSQATSYLANYQELCRNRTT</sequence>
<comment type="caution">
    <text evidence="1">The sequence shown here is derived from an EMBL/GenBank/DDBJ whole genome shotgun (WGS) entry which is preliminary data.</text>
</comment>
<name>A0A9P7YKC4_9HELO</name>
<dbReference type="AlphaFoldDB" id="A0A9P7YKC4"/>
<accession>A0A9P7YKC4</accession>
<dbReference type="Proteomes" id="UP000824998">
    <property type="component" value="Unassembled WGS sequence"/>
</dbReference>
<evidence type="ECO:0000313" key="2">
    <source>
        <dbReference type="Proteomes" id="UP000824998"/>
    </source>
</evidence>
<keyword evidence="2" id="KW-1185">Reference proteome</keyword>
<gene>
    <name evidence="1" type="ORF">BJ875DRAFT_483322</name>
</gene>
<proteinExistence type="predicted"/>
<evidence type="ECO:0000313" key="1">
    <source>
        <dbReference type="EMBL" id="KAG9235373.1"/>
    </source>
</evidence>
<dbReference type="EMBL" id="MU251434">
    <property type="protein sequence ID" value="KAG9235373.1"/>
    <property type="molecule type" value="Genomic_DNA"/>
</dbReference>
<protein>
    <submittedName>
        <fullName evidence="1">Uncharacterized protein</fullName>
    </submittedName>
</protein>